<dbReference type="InterPro" id="IPR036291">
    <property type="entry name" value="NAD(P)-bd_dom_sf"/>
</dbReference>
<comment type="catalytic activity">
    <reaction evidence="6">
        <text>L-aspartate + NADP(+) + H2O = oxaloacetate + NH4(+) + NADPH + H(+)</text>
        <dbReference type="Rhea" id="RHEA:11784"/>
        <dbReference type="ChEBI" id="CHEBI:15377"/>
        <dbReference type="ChEBI" id="CHEBI:15378"/>
        <dbReference type="ChEBI" id="CHEBI:16452"/>
        <dbReference type="ChEBI" id="CHEBI:28938"/>
        <dbReference type="ChEBI" id="CHEBI:29991"/>
        <dbReference type="ChEBI" id="CHEBI:57783"/>
        <dbReference type="ChEBI" id="CHEBI:58349"/>
        <dbReference type="EC" id="1.4.1.21"/>
    </reaction>
</comment>
<comment type="pathway">
    <text evidence="6">Cofactor biosynthesis; NAD(+) biosynthesis; iminoaspartate from L-aspartate (dehydrogenase route): step 1/1.</text>
</comment>
<keyword evidence="4 6" id="KW-0560">Oxidoreductase</keyword>
<dbReference type="AlphaFoldDB" id="A0A1Y5STY2"/>
<dbReference type="RefSeq" id="WP_085853957.1">
    <property type="nucleotide sequence ID" value="NZ_FOPF01000005.1"/>
</dbReference>
<proteinExistence type="inferred from homology"/>
<feature type="domain" description="Aspartate/homoserine dehydrogenase NAD-binding" evidence="8">
    <location>
        <begin position="7"/>
        <end position="113"/>
    </location>
</feature>
<dbReference type="EC" id="1.4.1.21" evidence="6"/>
<feature type="active site" evidence="6">
    <location>
        <position position="212"/>
    </location>
</feature>
<reference evidence="9 10" key="1">
    <citation type="submission" date="2017-03" db="EMBL/GenBank/DDBJ databases">
        <authorList>
            <person name="Afonso C.L."/>
            <person name="Miller P.J."/>
            <person name="Scott M.A."/>
            <person name="Spackman E."/>
            <person name="Goraichik I."/>
            <person name="Dimitrov K.M."/>
            <person name="Suarez D.L."/>
            <person name="Swayne D.E."/>
        </authorList>
    </citation>
    <scope>NUCLEOTIDE SEQUENCE [LARGE SCALE GENOMIC DNA]</scope>
    <source>
        <strain evidence="9 10">CECT 7066</strain>
    </source>
</reference>
<dbReference type="SUPFAM" id="SSF55347">
    <property type="entry name" value="Glyceraldehyde-3-phosphate dehydrogenase-like, C-terminal domain"/>
    <property type="match status" value="1"/>
</dbReference>
<feature type="domain" description="Aspartate dehydrogenase" evidence="7">
    <location>
        <begin position="162"/>
        <end position="246"/>
    </location>
</feature>
<evidence type="ECO:0000256" key="1">
    <source>
        <dbReference type="ARBA" id="ARBA00008331"/>
    </source>
</evidence>
<evidence type="ECO:0000313" key="10">
    <source>
        <dbReference type="Proteomes" id="UP000193870"/>
    </source>
</evidence>
<comment type="similarity">
    <text evidence="1 6">Belongs to the L-aspartate dehydrogenase family.</text>
</comment>
<protein>
    <recommendedName>
        <fullName evidence="6">L-aspartate dehydrogenase</fullName>
        <ecNumber evidence="6">1.4.1.21</ecNumber>
    </recommendedName>
</protein>
<dbReference type="InterPro" id="IPR011182">
    <property type="entry name" value="L-Asp_DH"/>
</dbReference>
<dbReference type="PANTHER" id="PTHR31873">
    <property type="entry name" value="L-ASPARTATE DEHYDROGENASE-RELATED"/>
    <property type="match status" value="1"/>
</dbReference>
<dbReference type="InterPro" id="IPR002811">
    <property type="entry name" value="Asp_DH"/>
</dbReference>
<dbReference type="STRING" id="315423.SAMN04488020_10512"/>
<sequence length="264" mass="27350">MRLGLIGYGNIAASLLDLLGPDLVQEVVVLVRRPLDDPPEGCIVVTEARALIDAAPDLVVECAGHGAVAAHGETILAAGINLVVASVGALADARLYVRLQTAAQHGGARLLIPSGAIGGLDLLEALALSGEVQIAYVGIKPPAAWRGTPAEDAGDLSALTCPLTVYTGGAREAARLFPRNSNVVAALALAGPGFEAVSVRLIADPAAVGNVHRYHVRSPDCRATVEIEGQPSSGNGRTSRTTVYSLLREIRRAANSRHQHKHTA</sequence>
<dbReference type="PIRSF" id="PIRSF005227">
    <property type="entry name" value="Asp_dh_NAD_syn"/>
    <property type="match status" value="1"/>
</dbReference>
<evidence type="ECO:0000259" key="8">
    <source>
        <dbReference type="Pfam" id="PF03447"/>
    </source>
</evidence>
<keyword evidence="2 6" id="KW-0662">Pyridine nucleotide biosynthesis</keyword>
<dbReference type="Pfam" id="PF03447">
    <property type="entry name" value="NAD_binding_3"/>
    <property type="match status" value="1"/>
</dbReference>
<keyword evidence="5 6" id="KW-0520">NAD</keyword>
<gene>
    <name evidence="6 9" type="primary">nadX</name>
    <name evidence="9" type="ORF">PAM7066_01957</name>
</gene>
<dbReference type="EMBL" id="FWFV01000005">
    <property type="protein sequence ID" value="SLN45007.1"/>
    <property type="molecule type" value="Genomic_DNA"/>
</dbReference>
<feature type="binding site" evidence="6">
    <location>
        <position position="116"/>
    </location>
    <ligand>
        <name>NAD(+)</name>
        <dbReference type="ChEBI" id="CHEBI:57540"/>
    </ligand>
</feature>
<evidence type="ECO:0000256" key="4">
    <source>
        <dbReference type="ARBA" id="ARBA00023002"/>
    </source>
</evidence>
<evidence type="ECO:0000313" key="9">
    <source>
        <dbReference type="EMBL" id="SLN45007.1"/>
    </source>
</evidence>
<dbReference type="GO" id="GO:0051287">
    <property type="term" value="F:NAD binding"/>
    <property type="evidence" value="ECO:0007669"/>
    <property type="project" value="UniProtKB-UniRule"/>
</dbReference>
<dbReference type="Gene3D" id="3.40.50.720">
    <property type="entry name" value="NAD(P)-binding Rossmann-like Domain"/>
    <property type="match status" value="1"/>
</dbReference>
<dbReference type="InterPro" id="IPR005106">
    <property type="entry name" value="Asp/hSer_DH_NAD-bd"/>
</dbReference>
<accession>A0A1Y5STY2</accession>
<dbReference type="PANTHER" id="PTHR31873:SF6">
    <property type="entry name" value="ASPARTATE DEHYDROGENASE DOMAIN-CONTAINING PROTEIN"/>
    <property type="match status" value="1"/>
</dbReference>
<keyword evidence="3 6" id="KW-0521">NADP</keyword>
<dbReference type="Proteomes" id="UP000193870">
    <property type="component" value="Unassembled WGS sequence"/>
</dbReference>
<organism evidence="9 10">
    <name type="scientific">Palleronia marisminoris</name>
    <dbReference type="NCBI Taxonomy" id="315423"/>
    <lineage>
        <taxon>Bacteria</taxon>
        <taxon>Pseudomonadati</taxon>
        <taxon>Pseudomonadota</taxon>
        <taxon>Alphaproteobacteria</taxon>
        <taxon>Rhodobacterales</taxon>
        <taxon>Roseobacteraceae</taxon>
        <taxon>Palleronia</taxon>
    </lineage>
</organism>
<dbReference type="SUPFAM" id="SSF51735">
    <property type="entry name" value="NAD(P)-binding Rossmann-fold domains"/>
    <property type="match status" value="1"/>
</dbReference>
<evidence type="ECO:0000256" key="5">
    <source>
        <dbReference type="ARBA" id="ARBA00023027"/>
    </source>
</evidence>
<keyword evidence="10" id="KW-1185">Reference proteome</keyword>
<feature type="binding site" evidence="6">
    <location>
        <position position="182"/>
    </location>
    <ligand>
        <name>NAD(+)</name>
        <dbReference type="ChEBI" id="CHEBI:57540"/>
    </ligand>
</feature>
<evidence type="ECO:0000256" key="3">
    <source>
        <dbReference type="ARBA" id="ARBA00022857"/>
    </source>
</evidence>
<dbReference type="GO" id="GO:0016639">
    <property type="term" value="F:oxidoreductase activity, acting on the CH-NH2 group of donors, NAD or NADP as acceptor"/>
    <property type="evidence" value="ECO:0007669"/>
    <property type="project" value="UniProtKB-UniRule"/>
</dbReference>
<dbReference type="InterPro" id="IPR020626">
    <property type="entry name" value="Asp_DH_prok"/>
</dbReference>
<dbReference type="Gene3D" id="3.30.360.10">
    <property type="entry name" value="Dihydrodipicolinate Reductase, domain 2"/>
    <property type="match status" value="1"/>
</dbReference>
<dbReference type="NCBIfam" id="NF009828">
    <property type="entry name" value="PRK13303.1-3"/>
    <property type="match status" value="1"/>
</dbReference>
<comment type="function">
    <text evidence="6">Specifically catalyzes the NAD or NADP-dependent dehydrogenation of L-aspartate to iminoaspartate.</text>
</comment>
<comment type="catalytic activity">
    <reaction evidence="6">
        <text>L-aspartate + NAD(+) + H2O = oxaloacetate + NH4(+) + NADH + H(+)</text>
        <dbReference type="Rhea" id="RHEA:11788"/>
        <dbReference type="ChEBI" id="CHEBI:15377"/>
        <dbReference type="ChEBI" id="CHEBI:15378"/>
        <dbReference type="ChEBI" id="CHEBI:16452"/>
        <dbReference type="ChEBI" id="CHEBI:28938"/>
        <dbReference type="ChEBI" id="CHEBI:29991"/>
        <dbReference type="ChEBI" id="CHEBI:57540"/>
        <dbReference type="ChEBI" id="CHEBI:57945"/>
        <dbReference type="EC" id="1.4.1.21"/>
    </reaction>
</comment>
<evidence type="ECO:0000256" key="6">
    <source>
        <dbReference type="HAMAP-Rule" id="MF_01265"/>
    </source>
</evidence>
<dbReference type="GO" id="GO:0050661">
    <property type="term" value="F:NADP binding"/>
    <property type="evidence" value="ECO:0007669"/>
    <property type="project" value="UniProtKB-UniRule"/>
</dbReference>
<comment type="miscellaneous">
    <text evidence="6">The iminoaspartate product is unstable in aqueous solution and can decompose to oxaloacetate and ammonia.</text>
</comment>
<evidence type="ECO:0000259" key="7">
    <source>
        <dbReference type="Pfam" id="PF01958"/>
    </source>
</evidence>
<evidence type="ECO:0000256" key="2">
    <source>
        <dbReference type="ARBA" id="ARBA00022642"/>
    </source>
</evidence>
<dbReference type="Pfam" id="PF01958">
    <property type="entry name" value="Asp_DH_C"/>
    <property type="match status" value="1"/>
</dbReference>
<dbReference type="OrthoDB" id="8456681at2"/>
<dbReference type="GO" id="GO:0009435">
    <property type="term" value="P:NAD+ biosynthetic process"/>
    <property type="evidence" value="ECO:0007669"/>
    <property type="project" value="UniProtKB-UniRule"/>
</dbReference>
<dbReference type="HAMAP" id="MF_01265">
    <property type="entry name" value="NadX"/>
    <property type="match status" value="1"/>
</dbReference>
<dbReference type="UniPathway" id="UPA00253">
    <property type="reaction ID" value="UER00456"/>
</dbReference>
<name>A0A1Y5STY2_9RHOB</name>
<dbReference type="GO" id="GO:0033735">
    <property type="term" value="F:aspartate dehydrogenase [NAD(P)+] activity"/>
    <property type="evidence" value="ECO:0007669"/>
    <property type="project" value="UniProtKB-EC"/>
</dbReference>